<keyword evidence="5" id="KW-1185">Reference proteome</keyword>
<dbReference type="GO" id="GO:0006777">
    <property type="term" value="P:Mo-molybdopterin cofactor biosynthetic process"/>
    <property type="evidence" value="ECO:0007669"/>
    <property type="project" value="InterPro"/>
</dbReference>
<sequence length="83" mass="8864">MRVLYFAWVKQHVGVAEEEVAPPPEVRDVAGLIDWLAGRSPGHAAAFANRKTIRAAVNQDFAGPDHPVTAGDEIAFFPPVTGG</sequence>
<gene>
    <name evidence="4" type="ORF">SAMN04487779_10011231</name>
</gene>
<dbReference type="RefSeq" id="WP_090661412.1">
    <property type="nucleotide sequence ID" value="NZ_FMZX01000001.1"/>
</dbReference>
<evidence type="ECO:0000256" key="1">
    <source>
        <dbReference type="ARBA" id="ARBA00022741"/>
    </source>
</evidence>
<accession>A0A1G6MIE6</accession>
<dbReference type="STRING" id="938405.SAMN02927895_03720"/>
<protein>
    <recommendedName>
        <fullName evidence="3">Molybdopterin synthase sulfur carrier subunit</fullName>
    </recommendedName>
</protein>
<keyword evidence="1" id="KW-0547">Nucleotide-binding</keyword>
<dbReference type="NCBIfam" id="TIGR01682">
    <property type="entry name" value="moaD"/>
    <property type="match status" value="1"/>
</dbReference>
<organism evidence="4 5">
    <name type="scientific">Belnapia rosea</name>
    <dbReference type="NCBI Taxonomy" id="938405"/>
    <lineage>
        <taxon>Bacteria</taxon>
        <taxon>Pseudomonadati</taxon>
        <taxon>Pseudomonadota</taxon>
        <taxon>Alphaproteobacteria</taxon>
        <taxon>Acetobacterales</taxon>
        <taxon>Roseomonadaceae</taxon>
        <taxon>Belnapia</taxon>
    </lineage>
</organism>
<dbReference type="GO" id="GO:1990133">
    <property type="term" value="C:molybdopterin adenylyltransferase complex"/>
    <property type="evidence" value="ECO:0007669"/>
    <property type="project" value="TreeGrafter"/>
</dbReference>
<proteinExistence type="inferred from homology"/>
<dbReference type="CDD" id="cd00754">
    <property type="entry name" value="Ubl_MoaD"/>
    <property type="match status" value="1"/>
</dbReference>
<dbReference type="Pfam" id="PF02597">
    <property type="entry name" value="ThiS"/>
    <property type="match status" value="1"/>
</dbReference>
<dbReference type="InterPro" id="IPR044672">
    <property type="entry name" value="MOCS2A"/>
</dbReference>
<dbReference type="InterPro" id="IPR016155">
    <property type="entry name" value="Mopterin_synth/thiamin_S_b"/>
</dbReference>
<evidence type="ECO:0000256" key="2">
    <source>
        <dbReference type="ARBA" id="ARBA00024200"/>
    </source>
</evidence>
<evidence type="ECO:0000313" key="4">
    <source>
        <dbReference type="EMBL" id="SDC55231.1"/>
    </source>
</evidence>
<reference evidence="4 5" key="1">
    <citation type="submission" date="2016-10" db="EMBL/GenBank/DDBJ databases">
        <authorList>
            <person name="de Groot N.N."/>
        </authorList>
    </citation>
    <scope>NUCLEOTIDE SEQUENCE [LARGE SCALE GENOMIC DNA]</scope>
    <source>
        <strain evidence="4 5">CPCC 100156</strain>
    </source>
</reference>
<dbReference type="EMBL" id="FMZX01000001">
    <property type="protein sequence ID" value="SDC55231.1"/>
    <property type="molecule type" value="Genomic_DNA"/>
</dbReference>
<dbReference type="PANTHER" id="PTHR33359">
    <property type="entry name" value="MOLYBDOPTERIN SYNTHASE SULFUR CARRIER SUBUNIT"/>
    <property type="match status" value="1"/>
</dbReference>
<dbReference type="Gene3D" id="3.10.20.30">
    <property type="match status" value="1"/>
</dbReference>
<dbReference type="SUPFAM" id="SSF54285">
    <property type="entry name" value="MoaD/ThiS"/>
    <property type="match status" value="1"/>
</dbReference>
<dbReference type="AlphaFoldDB" id="A0A1G6MIE6"/>
<evidence type="ECO:0000256" key="3">
    <source>
        <dbReference type="ARBA" id="ARBA00024247"/>
    </source>
</evidence>
<dbReference type="Proteomes" id="UP000198925">
    <property type="component" value="Unassembled WGS sequence"/>
</dbReference>
<dbReference type="InterPro" id="IPR012675">
    <property type="entry name" value="Beta-grasp_dom_sf"/>
</dbReference>
<dbReference type="GO" id="GO:0000166">
    <property type="term" value="F:nucleotide binding"/>
    <property type="evidence" value="ECO:0007669"/>
    <property type="project" value="UniProtKB-KW"/>
</dbReference>
<evidence type="ECO:0000313" key="5">
    <source>
        <dbReference type="Proteomes" id="UP000198925"/>
    </source>
</evidence>
<dbReference type="InterPro" id="IPR003749">
    <property type="entry name" value="ThiS/MoaD-like"/>
</dbReference>
<comment type="similarity">
    <text evidence="2">Belongs to the MoaD family.</text>
</comment>
<dbReference type="PANTHER" id="PTHR33359:SF1">
    <property type="entry name" value="MOLYBDOPTERIN SYNTHASE SULFUR CARRIER SUBUNIT"/>
    <property type="match status" value="1"/>
</dbReference>
<name>A0A1G6MIE6_9PROT</name>